<dbReference type="InterPro" id="IPR003675">
    <property type="entry name" value="Rce1/LyrA-like_dom"/>
</dbReference>
<accession>W6JYB0</accession>
<dbReference type="Pfam" id="PF02517">
    <property type="entry name" value="Rce1-like"/>
    <property type="match status" value="1"/>
</dbReference>
<keyword evidence="4" id="KW-1185">Reference proteome</keyword>
<feature type="domain" description="CAAX prenyl protease 2/Lysostaphin resistance protein A-like" evidence="2">
    <location>
        <begin position="95"/>
        <end position="179"/>
    </location>
</feature>
<feature type="transmembrane region" description="Helical" evidence="1">
    <location>
        <begin position="143"/>
        <end position="160"/>
    </location>
</feature>
<evidence type="ECO:0000313" key="3">
    <source>
        <dbReference type="EMBL" id="CCH73721.1"/>
    </source>
</evidence>
<reference evidence="3 4" key="1">
    <citation type="journal article" date="2013" name="ISME J.">
        <title>A metabolic model for members of the genus Tetrasphaera involved in enhanced biological phosphorus removal.</title>
        <authorList>
            <person name="Kristiansen R."/>
            <person name="Nguyen H.T.T."/>
            <person name="Saunders A.M."/>
            <person name="Nielsen J.L."/>
            <person name="Wimmer R."/>
            <person name="Le V.Q."/>
            <person name="McIlroy S.J."/>
            <person name="Petrovski S."/>
            <person name="Seviour R.J."/>
            <person name="Calteau A."/>
            <person name="Nielsen K.L."/>
            <person name="Nielsen P.H."/>
        </authorList>
    </citation>
    <scope>NUCLEOTIDE SEQUENCE [LARGE SCALE GENOMIC DNA]</scope>
    <source>
        <strain evidence="3 4">Ben110</strain>
    </source>
</reference>
<dbReference type="GO" id="GO:0004175">
    <property type="term" value="F:endopeptidase activity"/>
    <property type="evidence" value="ECO:0007669"/>
    <property type="project" value="UniProtKB-ARBA"/>
</dbReference>
<comment type="caution">
    <text evidence="3">The sequence shown here is derived from an EMBL/GenBank/DDBJ whole genome shotgun (WGS) entry which is preliminary data.</text>
</comment>
<proteinExistence type="predicted"/>
<keyword evidence="1" id="KW-1133">Transmembrane helix</keyword>
<dbReference type="EMBL" id="CAJA01000242">
    <property type="protein sequence ID" value="CCH73721.1"/>
    <property type="molecule type" value="Genomic_DNA"/>
</dbReference>
<evidence type="ECO:0000313" key="4">
    <source>
        <dbReference type="Proteomes" id="UP000035763"/>
    </source>
</evidence>
<evidence type="ECO:0000256" key="1">
    <source>
        <dbReference type="SAM" id="Phobius"/>
    </source>
</evidence>
<organism evidence="3 4">
    <name type="scientific">Nostocoides australiense Ben110</name>
    <dbReference type="NCBI Taxonomy" id="1193182"/>
    <lineage>
        <taxon>Bacteria</taxon>
        <taxon>Bacillati</taxon>
        <taxon>Actinomycetota</taxon>
        <taxon>Actinomycetes</taxon>
        <taxon>Micrococcales</taxon>
        <taxon>Intrasporangiaceae</taxon>
        <taxon>Nostocoides</taxon>
    </lineage>
</organism>
<dbReference type="STRING" id="1193182.BN11_3160014"/>
<feature type="transmembrane region" description="Helical" evidence="1">
    <location>
        <begin position="172"/>
        <end position="190"/>
    </location>
</feature>
<gene>
    <name evidence="3" type="ORF">BN11_3160014</name>
</gene>
<dbReference type="AlphaFoldDB" id="W6JYB0"/>
<feature type="transmembrane region" description="Helical" evidence="1">
    <location>
        <begin position="91"/>
        <end position="109"/>
    </location>
</feature>
<keyword evidence="1" id="KW-0812">Transmembrane</keyword>
<feature type="transmembrane region" description="Helical" evidence="1">
    <location>
        <begin position="57"/>
        <end position="79"/>
    </location>
</feature>
<evidence type="ECO:0000259" key="2">
    <source>
        <dbReference type="Pfam" id="PF02517"/>
    </source>
</evidence>
<keyword evidence="1" id="KW-0472">Membrane</keyword>
<dbReference type="GO" id="GO:0080120">
    <property type="term" value="P:CAAX-box protein maturation"/>
    <property type="evidence" value="ECO:0007669"/>
    <property type="project" value="UniProtKB-ARBA"/>
</dbReference>
<protein>
    <submittedName>
        <fullName evidence="3">Putative integral membrane protein</fullName>
    </submittedName>
</protein>
<dbReference type="Proteomes" id="UP000035763">
    <property type="component" value="Unassembled WGS sequence"/>
</dbReference>
<name>W6JYB0_9MICO</name>
<sequence>MLAWALRIPPGDPAFSWATFLLAGIWSAGALASGPLHLGRAHTRAGGPDALPIVQSLALGGLLVVVFALGALVVAQVPALSAQVNAVLDHARVGSLGLIAAIVAVNGIAEELYFRGALYAAIGRRYAVTITTAVYALTTAGTGNPMLVLAAALLGLLTGLQRRVTGGVLGPILTHVIWSSSMLFLLPPILETLA</sequence>
<feature type="transmembrane region" description="Helical" evidence="1">
    <location>
        <begin position="14"/>
        <end position="36"/>
    </location>
</feature>